<keyword evidence="5" id="KW-1185">Reference proteome</keyword>
<feature type="binding site" description="via carbamate group" evidence="1">
    <location>
        <position position="179"/>
    </location>
    <ligand>
        <name>Zn(2+)</name>
        <dbReference type="ChEBI" id="CHEBI:29105"/>
        <label>1</label>
    </ligand>
</feature>
<reference evidence="4 5" key="1">
    <citation type="submission" date="2020-10" db="EMBL/GenBank/DDBJ databases">
        <title>Complete genome sequence of Paludibaculum fermentans P105T, a facultatively anaerobic acidobacterium capable of dissimilatory Fe(III) reduction.</title>
        <authorList>
            <person name="Dedysh S.N."/>
            <person name="Beletsky A.V."/>
            <person name="Kulichevskaya I.S."/>
            <person name="Mardanov A.V."/>
            <person name="Ravin N.V."/>
        </authorList>
    </citation>
    <scope>NUCLEOTIDE SEQUENCE [LARGE SCALE GENOMIC DNA]</scope>
    <source>
        <strain evidence="4 5">P105</strain>
    </source>
</reference>
<feature type="domain" description="Amidohydrolase-related" evidence="3">
    <location>
        <begin position="278"/>
        <end position="355"/>
    </location>
</feature>
<dbReference type="Gene3D" id="3.20.20.140">
    <property type="entry name" value="Metal-dependent hydrolases"/>
    <property type="match status" value="1"/>
</dbReference>
<dbReference type="RefSeq" id="WP_194450051.1">
    <property type="nucleotide sequence ID" value="NZ_CP063849.1"/>
</dbReference>
<dbReference type="InterPro" id="IPR020043">
    <property type="entry name" value="Deacetylase_Atu3266-like"/>
</dbReference>
<evidence type="ECO:0000313" key="4">
    <source>
        <dbReference type="EMBL" id="QOY88389.1"/>
    </source>
</evidence>
<gene>
    <name evidence="4" type="ORF">IRI77_00015</name>
</gene>
<dbReference type="Proteomes" id="UP000593892">
    <property type="component" value="Chromosome"/>
</dbReference>
<keyword evidence="1" id="KW-0479">Metal-binding</keyword>
<dbReference type="NCBIfam" id="NF006689">
    <property type="entry name" value="PRK09237.1"/>
    <property type="match status" value="1"/>
</dbReference>
<sequence>MKLAVFVFISLSVSAQPVYDLLIKGGHVVDPKNNISRLMDVAVANGRIAAVAPNIDPATAKRVASAAGLYVTPGLIDMHVHVYAGTGLKSLTGDLSVYPDPISFRNGVTTMVDAGTSGWRNFPDFRQRVIDRAKTRVLAFLNIGAVGMAPKGENNPEDMDPNEAIRVTEENKDVIVGFKVAHFPHGGWLDIQNAVKAGNATKRPVMVDFGTTDADRNISTLLLDKLRPGDIYTHCYSGRRLEVLPGGKWNPVMQEGRKRGVLFDLGHGGASFYWPVALPAIQEKFFPDTVSTDLHMGSINAGMKDMMNVMSKMLALGLPVDDVIRLSTWNPAKEIQRTELGNLDVGAEADIAVLQVEKGHFGFLDGAGARYPGTQRFVAELTVRKGVVVWDLNGIAAPDWKDYSYGKTLKVFAQ</sequence>
<feature type="binding site" evidence="1">
    <location>
        <position position="79"/>
    </location>
    <ligand>
        <name>Zn(2+)</name>
        <dbReference type="ChEBI" id="CHEBI:29105"/>
        <label>1</label>
    </ligand>
</feature>
<proteinExistence type="predicted"/>
<feature type="modified residue" description="N6-carboxylysine" evidence="2">
    <location>
        <position position="179"/>
    </location>
</feature>
<accession>A0A7S7SKJ3</accession>
<dbReference type="SUPFAM" id="SSF51338">
    <property type="entry name" value="Composite domain of metallo-dependent hydrolases"/>
    <property type="match status" value="1"/>
</dbReference>
<evidence type="ECO:0000256" key="2">
    <source>
        <dbReference type="PIRSR" id="PIRSR039004-2"/>
    </source>
</evidence>
<dbReference type="GO" id="GO:0019213">
    <property type="term" value="F:deacetylase activity"/>
    <property type="evidence" value="ECO:0007669"/>
    <property type="project" value="InterPro"/>
</dbReference>
<evidence type="ECO:0000313" key="5">
    <source>
        <dbReference type="Proteomes" id="UP000593892"/>
    </source>
</evidence>
<feature type="binding site" evidence="1">
    <location>
        <position position="293"/>
    </location>
    <ligand>
        <name>Zn(2+)</name>
        <dbReference type="ChEBI" id="CHEBI:29105"/>
        <label>1</label>
    </ligand>
</feature>
<dbReference type="PIRSF" id="PIRSF039004">
    <property type="entry name" value="ADE_EF_0837"/>
    <property type="match status" value="1"/>
</dbReference>
<protein>
    <submittedName>
        <fullName evidence="4">Amidohydrolase/deacetylase family metallohydrolase</fullName>
    </submittedName>
</protein>
<name>A0A7S7SKJ3_PALFE</name>
<dbReference type="Pfam" id="PF01979">
    <property type="entry name" value="Amidohydro_1"/>
    <property type="match status" value="1"/>
</dbReference>
<dbReference type="PANTHER" id="PTHR42717:SF1">
    <property type="entry name" value="IMIDAZOLONEPROPIONASE AND RELATED AMIDOHYDROLASES"/>
    <property type="match status" value="1"/>
</dbReference>
<dbReference type="InterPro" id="IPR006680">
    <property type="entry name" value="Amidohydro-rel"/>
</dbReference>
<dbReference type="InterPro" id="IPR032466">
    <property type="entry name" value="Metal_Hydrolase"/>
</dbReference>
<feature type="binding site" description="via carbamate group" evidence="1">
    <location>
        <position position="179"/>
    </location>
    <ligand>
        <name>Zn(2+)</name>
        <dbReference type="ChEBI" id="CHEBI:29105"/>
        <label>2</label>
    </ligand>
</feature>
<dbReference type="GO" id="GO:0046872">
    <property type="term" value="F:metal ion binding"/>
    <property type="evidence" value="ECO:0007669"/>
    <property type="project" value="UniProtKB-KW"/>
</dbReference>
<dbReference type="KEGG" id="pfer:IRI77_00015"/>
<keyword evidence="4" id="KW-0378">Hydrolase</keyword>
<dbReference type="EMBL" id="CP063849">
    <property type="protein sequence ID" value="QOY88389.1"/>
    <property type="molecule type" value="Genomic_DNA"/>
</dbReference>
<evidence type="ECO:0000259" key="3">
    <source>
        <dbReference type="Pfam" id="PF01979"/>
    </source>
</evidence>
<feature type="binding site" evidence="1">
    <location>
        <position position="234"/>
    </location>
    <ligand>
        <name>Zn(2+)</name>
        <dbReference type="ChEBI" id="CHEBI:29105"/>
        <label>2</label>
    </ligand>
</feature>
<dbReference type="PANTHER" id="PTHR42717">
    <property type="entry name" value="DIHYDROOROTASE-RELATED"/>
    <property type="match status" value="1"/>
</dbReference>
<keyword evidence="1" id="KW-0862">Zinc</keyword>
<organism evidence="4 5">
    <name type="scientific">Paludibaculum fermentans</name>
    <dbReference type="NCBI Taxonomy" id="1473598"/>
    <lineage>
        <taxon>Bacteria</taxon>
        <taxon>Pseudomonadati</taxon>
        <taxon>Acidobacteriota</taxon>
        <taxon>Terriglobia</taxon>
        <taxon>Bryobacterales</taxon>
        <taxon>Bryobacteraceae</taxon>
        <taxon>Paludibaculum</taxon>
    </lineage>
</organism>
<dbReference type="AlphaFoldDB" id="A0A7S7SKJ3"/>
<dbReference type="InterPro" id="IPR011059">
    <property type="entry name" value="Metal-dep_hydrolase_composite"/>
</dbReference>
<dbReference type="GO" id="GO:0016810">
    <property type="term" value="F:hydrolase activity, acting on carbon-nitrogen (but not peptide) bonds"/>
    <property type="evidence" value="ECO:0007669"/>
    <property type="project" value="InterPro"/>
</dbReference>
<feature type="binding site" evidence="1">
    <location>
        <position position="81"/>
    </location>
    <ligand>
        <name>Zn(2+)</name>
        <dbReference type="ChEBI" id="CHEBI:29105"/>
        <label>1</label>
    </ligand>
</feature>
<evidence type="ECO:0000256" key="1">
    <source>
        <dbReference type="PIRSR" id="PIRSR039004-1"/>
    </source>
</evidence>
<dbReference type="SUPFAM" id="SSF51556">
    <property type="entry name" value="Metallo-dependent hydrolases"/>
    <property type="match status" value="1"/>
</dbReference>
<dbReference type="Gene3D" id="2.30.40.10">
    <property type="entry name" value="Urease, subunit C, domain 1"/>
    <property type="match status" value="1"/>
</dbReference>